<accession>A0A2P8H999</accession>
<name>A0A2P8H999_CHINA</name>
<sequence length="293" mass="32764">MFQVAINPKVDSEITTFKDMLDNMPEITQVMAKYGDKFDLLGKTTKRGRIYTGTFCLVQSNGLPPRAKLGELPHDLELEEDEGLGHYTSFFYDPANNVILVQYNRNGITANGIAAYFKANFKDDIRKVEFRVLINPYDITKLQEMSEIKKVELSVAGITRGGILANDGVKRSFSELNDITDKTNATGMNLTLSVGKAGGGIRRSVISQLFRSLINADTHGNIVKMEITGREEDEDALKVIDFLNNKVIIDVPLIRTRHLNEAAIRKIITDAISQYDLIKDEIAISYRVKGAEE</sequence>
<dbReference type="AlphaFoldDB" id="A0A2P8H999"/>
<proteinExistence type="predicted"/>
<gene>
    <name evidence="1" type="ORF">CLV51_11014</name>
</gene>
<comment type="caution">
    <text evidence="1">The sequence shown here is derived from an EMBL/GenBank/DDBJ whole genome shotgun (WGS) entry which is preliminary data.</text>
</comment>
<evidence type="ECO:0000313" key="2">
    <source>
        <dbReference type="Proteomes" id="UP000240971"/>
    </source>
</evidence>
<keyword evidence="2" id="KW-1185">Reference proteome</keyword>
<dbReference type="Proteomes" id="UP000240971">
    <property type="component" value="Unassembled WGS sequence"/>
</dbReference>
<reference evidence="1 2" key="1">
    <citation type="submission" date="2018-03" db="EMBL/GenBank/DDBJ databases">
        <title>Genomic Encyclopedia of Archaeal and Bacterial Type Strains, Phase II (KMG-II): from individual species to whole genera.</title>
        <authorList>
            <person name="Goeker M."/>
        </authorList>
    </citation>
    <scope>NUCLEOTIDE SEQUENCE [LARGE SCALE GENOMIC DNA]</scope>
    <source>
        <strain evidence="1 2">DSM 24859</strain>
    </source>
</reference>
<evidence type="ECO:0000313" key="1">
    <source>
        <dbReference type="EMBL" id="PSL42798.1"/>
    </source>
</evidence>
<protein>
    <submittedName>
        <fullName evidence="1">Uncharacterized protein</fullName>
    </submittedName>
</protein>
<organism evidence="1 2">
    <name type="scientific">Chitinophaga niastensis</name>
    <dbReference type="NCBI Taxonomy" id="536980"/>
    <lineage>
        <taxon>Bacteria</taxon>
        <taxon>Pseudomonadati</taxon>
        <taxon>Bacteroidota</taxon>
        <taxon>Chitinophagia</taxon>
        <taxon>Chitinophagales</taxon>
        <taxon>Chitinophagaceae</taxon>
        <taxon>Chitinophaga</taxon>
    </lineage>
</organism>
<dbReference type="Pfam" id="PF20505">
    <property type="entry name" value="DUF6731"/>
    <property type="match status" value="1"/>
</dbReference>
<dbReference type="EMBL" id="PYAW01000010">
    <property type="protein sequence ID" value="PSL42798.1"/>
    <property type="molecule type" value="Genomic_DNA"/>
</dbReference>
<dbReference type="InterPro" id="IPR046618">
    <property type="entry name" value="DUF6731"/>
</dbReference>